<dbReference type="EMBL" id="HG688755">
    <property type="protein sequence ID" value="CDI73708.1"/>
    <property type="molecule type" value="Genomic_DNA"/>
</dbReference>
<dbReference type="OrthoDB" id="346468at2759"/>
<dbReference type="GO" id="GO:0003676">
    <property type="term" value="F:nucleic acid binding"/>
    <property type="evidence" value="ECO:0007669"/>
    <property type="project" value="InterPro"/>
</dbReference>
<accession>U6G336</accession>
<dbReference type="SUPFAM" id="SSF53098">
    <property type="entry name" value="Ribonuclease H-like"/>
    <property type="match status" value="1"/>
</dbReference>
<dbReference type="InterPro" id="IPR056924">
    <property type="entry name" value="SH3_Tf2-1"/>
</dbReference>
<evidence type="ECO:0000313" key="3">
    <source>
        <dbReference type="EMBL" id="CDI73708.1"/>
    </source>
</evidence>
<keyword evidence="4" id="KW-1185">Reference proteome</keyword>
<dbReference type="InterPro" id="IPR036397">
    <property type="entry name" value="RNaseH_sf"/>
</dbReference>
<dbReference type="AlphaFoldDB" id="U6G336"/>
<dbReference type="Pfam" id="PF24626">
    <property type="entry name" value="SH3_Tf2-1"/>
    <property type="match status" value="1"/>
</dbReference>
<dbReference type="PANTHER" id="PTHR37984:SF5">
    <property type="entry name" value="PROTEIN NYNRIN-LIKE"/>
    <property type="match status" value="1"/>
</dbReference>
<protein>
    <recommendedName>
        <fullName evidence="2">Integrase catalytic domain-containing protein</fullName>
    </recommendedName>
</protein>
<feature type="region of interest" description="Disordered" evidence="1">
    <location>
        <begin position="216"/>
        <end position="239"/>
    </location>
</feature>
<dbReference type="InterPro" id="IPR012337">
    <property type="entry name" value="RNaseH-like_sf"/>
</dbReference>
<evidence type="ECO:0000313" key="4">
    <source>
        <dbReference type="Proteomes" id="UP000018201"/>
    </source>
</evidence>
<dbReference type="VEuPathDB" id="ToxoDB:EPH_0027900"/>
<reference evidence="3" key="1">
    <citation type="submission" date="2013-10" db="EMBL/GenBank/DDBJ databases">
        <title>Genomic analysis of the causative agents of coccidiosis in chickens.</title>
        <authorList>
            <person name="Reid A.J."/>
            <person name="Blake D."/>
            <person name="Billington K."/>
            <person name="Browne H."/>
            <person name="Dunn M."/>
            <person name="Hung S."/>
            <person name="Kawahara F."/>
            <person name="Miranda-Saavedra D."/>
            <person name="Mourier T."/>
            <person name="Nagra H."/>
            <person name="Otto T.D."/>
            <person name="Rawlings N."/>
            <person name="Sanchez A."/>
            <person name="Sanders M."/>
            <person name="Subramaniam C."/>
            <person name="Tay Y."/>
            <person name="Dear P."/>
            <person name="Doerig C."/>
            <person name="Gruber A."/>
            <person name="Parkinson J."/>
            <person name="Shirley M."/>
            <person name="Wan K.L."/>
            <person name="Berriman M."/>
            <person name="Tomley F."/>
            <person name="Pain A."/>
        </authorList>
    </citation>
    <scope>NUCLEOTIDE SEQUENCE [LARGE SCALE GENOMIC DNA]</scope>
    <source>
        <strain evidence="3">Houghton</strain>
    </source>
</reference>
<dbReference type="InterPro" id="IPR050951">
    <property type="entry name" value="Retrovirus_Pol_polyprotein"/>
</dbReference>
<evidence type="ECO:0000256" key="1">
    <source>
        <dbReference type="SAM" id="MobiDB-lite"/>
    </source>
</evidence>
<dbReference type="GO" id="GO:0015074">
    <property type="term" value="P:DNA integration"/>
    <property type="evidence" value="ECO:0007669"/>
    <property type="project" value="InterPro"/>
</dbReference>
<sequence length="239" mass="27477">MHCTNQPDGQTERVNRTLEQMLRTYIQADEREWEALLPALELAYNTTSHSSTELSPFEIMIGENPLTAADLDIVGALAPTLTPPMTKLFRQLCDRAQGRTLKAKWRQKYYADTRRRDVEYKVGDQAKWRQKYYADTRRRDVEYNVGDQVWLSSKHLPPLNHCSKFEPKFRGPFPVTERIGTVAYRLALPPTYEGHNVFHVSQLVLHQSRAPALVPQEAPVGWPPTRDADGNPTDQYLVD</sequence>
<gene>
    <name evidence="3" type="ORF">EPH_0027900</name>
</gene>
<dbReference type="PANTHER" id="PTHR37984">
    <property type="entry name" value="PROTEIN CBG26694"/>
    <property type="match status" value="1"/>
</dbReference>
<proteinExistence type="predicted"/>
<feature type="domain" description="Integrase catalytic" evidence="2">
    <location>
        <begin position="1"/>
        <end position="64"/>
    </location>
</feature>
<reference evidence="3" key="2">
    <citation type="submission" date="2013-10" db="EMBL/GenBank/DDBJ databases">
        <authorList>
            <person name="Aslett M."/>
        </authorList>
    </citation>
    <scope>NUCLEOTIDE SEQUENCE [LARGE SCALE GENOMIC DNA]</scope>
    <source>
        <strain evidence="3">Houghton</strain>
    </source>
</reference>
<name>U6G336_9EIME</name>
<evidence type="ECO:0000259" key="2">
    <source>
        <dbReference type="PROSITE" id="PS50994"/>
    </source>
</evidence>
<organism evidence="3 4">
    <name type="scientific">Eimeria praecox</name>
    <dbReference type="NCBI Taxonomy" id="51316"/>
    <lineage>
        <taxon>Eukaryota</taxon>
        <taxon>Sar</taxon>
        <taxon>Alveolata</taxon>
        <taxon>Apicomplexa</taxon>
        <taxon>Conoidasida</taxon>
        <taxon>Coccidia</taxon>
        <taxon>Eucoccidiorida</taxon>
        <taxon>Eimeriorina</taxon>
        <taxon>Eimeriidae</taxon>
        <taxon>Eimeria</taxon>
    </lineage>
</organism>
<dbReference type="Gene3D" id="3.30.420.10">
    <property type="entry name" value="Ribonuclease H-like superfamily/Ribonuclease H"/>
    <property type="match status" value="1"/>
</dbReference>
<dbReference type="InterPro" id="IPR001584">
    <property type="entry name" value="Integrase_cat-core"/>
</dbReference>
<dbReference type="Proteomes" id="UP000018201">
    <property type="component" value="Unassembled WGS sequence"/>
</dbReference>
<dbReference type="PROSITE" id="PS50994">
    <property type="entry name" value="INTEGRASE"/>
    <property type="match status" value="1"/>
</dbReference>